<evidence type="ECO:0000313" key="9">
    <source>
        <dbReference type="EMBL" id="PTL87434.1"/>
    </source>
</evidence>
<dbReference type="NCBIfam" id="TIGR01656">
    <property type="entry name" value="Histidinol-ppas"/>
    <property type="match status" value="1"/>
</dbReference>
<dbReference type="InterPro" id="IPR036412">
    <property type="entry name" value="HAD-like_sf"/>
</dbReference>
<dbReference type="GO" id="GO:0016791">
    <property type="term" value="F:phosphatase activity"/>
    <property type="evidence" value="ECO:0007669"/>
    <property type="project" value="InterPro"/>
</dbReference>
<keyword evidence="2 7" id="KW-0963">Cytoplasm</keyword>
<evidence type="ECO:0000256" key="2">
    <source>
        <dbReference type="ARBA" id="ARBA00022490"/>
    </source>
</evidence>
<dbReference type="HOGENOM" id="CLU_085077_3_1_2"/>
<dbReference type="NCBIfam" id="TIGR01662">
    <property type="entry name" value="HAD-SF-IIIA"/>
    <property type="match status" value="1"/>
</dbReference>
<dbReference type="EC" id="3.1.3.-" evidence="7"/>
<evidence type="ECO:0000256" key="6">
    <source>
        <dbReference type="ARBA" id="ARBA00031828"/>
    </source>
</evidence>
<dbReference type="GO" id="GO:0046872">
    <property type="term" value="F:metal ion binding"/>
    <property type="evidence" value="ECO:0007669"/>
    <property type="project" value="UniProtKB-KW"/>
</dbReference>
<keyword evidence="3" id="KW-0479">Metal-binding</keyword>
<evidence type="ECO:0000313" key="11">
    <source>
        <dbReference type="Proteomes" id="UP000241022"/>
    </source>
</evidence>
<evidence type="ECO:0000313" key="10">
    <source>
        <dbReference type="Proteomes" id="UP000030944"/>
    </source>
</evidence>
<proteinExistence type="inferred from homology"/>
<evidence type="ECO:0000313" key="8">
    <source>
        <dbReference type="EMBL" id="AJA92433.1"/>
    </source>
</evidence>
<dbReference type="GO" id="GO:0005975">
    <property type="term" value="P:carbohydrate metabolic process"/>
    <property type="evidence" value="ECO:0007669"/>
    <property type="project" value="InterPro"/>
</dbReference>
<dbReference type="STRING" id="1410606.T478_0178"/>
<evidence type="ECO:0000256" key="7">
    <source>
        <dbReference type="PIRNR" id="PIRNR004682"/>
    </source>
</evidence>
<dbReference type="PIRSF" id="PIRSF004682">
    <property type="entry name" value="GmhB"/>
    <property type="match status" value="1"/>
</dbReference>
<dbReference type="OrthoDB" id="4991at2157"/>
<dbReference type="Gene3D" id="3.40.50.1000">
    <property type="entry name" value="HAD superfamily/HAD-like"/>
    <property type="match status" value="1"/>
</dbReference>
<evidence type="ECO:0000256" key="3">
    <source>
        <dbReference type="ARBA" id="ARBA00022723"/>
    </source>
</evidence>
<dbReference type="AlphaFoldDB" id="A0A0A7V0M4"/>
<comment type="similarity">
    <text evidence="7">Belongs to the gmhB family.</text>
</comment>
<dbReference type="SUPFAM" id="SSF56784">
    <property type="entry name" value="HAD-like"/>
    <property type="match status" value="1"/>
</dbReference>
<keyword evidence="4 7" id="KW-0378">Hydrolase</keyword>
<dbReference type="Proteomes" id="UP000241022">
    <property type="component" value="Unassembled WGS sequence"/>
</dbReference>
<comment type="subcellular location">
    <subcellularLocation>
        <location evidence="1 7">Cytoplasm</location>
    </subcellularLocation>
</comment>
<dbReference type="Proteomes" id="UP000030944">
    <property type="component" value="Chromosome"/>
</dbReference>
<dbReference type="Pfam" id="PF13242">
    <property type="entry name" value="Hydrolase_like"/>
    <property type="match status" value="1"/>
</dbReference>
<name>A0A0A7V0M4_9ARCH</name>
<dbReference type="CDD" id="cd07503">
    <property type="entry name" value="HAD_HisB-N"/>
    <property type="match status" value="1"/>
</dbReference>
<reference evidence="8 10" key="1">
    <citation type="journal article" date="2015" name="Proc. Natl. Acad. Sci. U.S.A.">
        <title>Genomic and proteomic characterization of "Candidatus Nitrosopelagicus brevis": An ammonia-oxidizing archaeon from the open ocean.</title>
        <authorList>
            <person name="Santoro A.E."/>
            <person name="Dupont C.L."/>
            <person name="Richter R.A."/>
            <person name="Craig M.T."/>
            <person name="Carini P."/>
            <person name="McIlvin M.R."/>
            <person name="Yang Y."/>
            <person name="Orsi W.D."/>
            <person name="Moran D.M."/>
            <person name="Saito M.A."/>
        </authorList>
    </citation>
    <scope>NUCLEOTIDE SEQUENCE [LARGE SCALE GENOMIC DNA]</scope>
    <source>
        <strain evidence="8">CN25</strain>
        <strain evidence="10">V2</strain>
    </source>
</reference>
<dbReference type="EMBL" id="LXWN01000002">
    <property type="protein sequence ID" value="PTL87434.1"/>
    <property type="molecule type" value="Genomic_DNA"/>
</dbReference>
<dbReference type="EMBL" id="CP007026">
    <property type="protein sequence ID" value="AJA92433.1"/>
    <property type="molecule type" value="Genomic_DNA"/>
</dbReference>
<sequence>MSRAAIFLDRDGVINQKRDDYVKNISELEIFEYVPNAINLLKKNNFLIILITNQSIINRKIVTLDTLNAIHKKLQNFLNEHNTSIDAIYFCPHKPDENCDCRKPQPGLILKATKEFDINLEESWFIGDSQTDIEAANLANCNSFLVNDSHNLMYAAQEIIKLKNSSV</sequence>
<organism evidence="8 10">
    <name type="scientific">Candidatus Nitrosopelagicus brevis</name>
    <dbReference type="NCBI Taxonomy" id="1410606"/>
    <lineage>
        <taxon>Archaea</taxon>
        <taxon>Nitrososphaerota</taxon>
    </lineage>
</organism>
<protein>
    <recommendedName>
        <fullName evidence="6 7">D,D-heptose 1,7-bisphosphate phosphatase</fullName>
        <ecNumber evidence="7">3.1.3.-</ecNumber>
    </recommendedName>
</protein>
<dbReference type="InterPro" id="IPR023214">
    <property type="entry name" value="HAD_sf"/>
</dbReference>
<keyword evidence="5 7" id="KW-0119">Carbohydrate metabolism</keyword>
<dbReference type="PANTHER" id="PTHR42891">
    <property type="entry name" value="D-GLYCERO-BETA-D-MANNO-HEPTOSE-1,7-BISPHOSPHATE 7-PHOSPHATASE"/>
    <property type="match status" value="1"/>
</dbReference>
<dbReference type="InterPro" id="IPR006549">
    <property type="entry name" value="HAD-SF_hydro_IIIA"/>
</dbReference>
<dbReference type="InterPro" id="IPR004446">
    <property type="entry name" value="Heptose_bisP_phosphatase"/>
</dbReference>
<accession>A0A0A7V0M4</accession>
<dbReference type="InterPro" id="IPR006543">
    <property type="entry name" value="Histidinol-phos"/>
</dbReference>
<gene>
    <name evidence="8" type="primary">gmhB</name>
    <name evidence="9" type="ORF">A7X95_05960</name>
    <name evidence="8" type="ORF">T478_0178</name>
</gene>
<evidence type="ECO:0000256" key="4">
    <source>
        <dbReference type="ARBA" id="ARBA00022801"/>
    </source>
</evidence>
<evidence type="ECO:0000256" key="1">
    <source>
        <dbReference type="ARBA" id="ARBA00004496"/>
    </source>
</evidence>
<dbReference type="GO" id="GO:0005737">
    <property type="term" value="C:cytoplasm"/>
    <property type="evidence" value="ECO:0007669"/>
    <property type="project" value="UniProtKB-SubCell"/>
</dbReference>
<dbReference type="PANTHER" id="PTHR42891:SF1">
    <property type="entry name" value="D-GLYCERO-BETA-D-MANNO-HEPTOSE-1,7-BISPHOSPHATE 7-PHOSPHATASE"/>
    <property type="match status" value="1"/>
</dbReference>
<evidence type="ECO:0000256" key="5">
    <source>
        <dbReference type="ARBA" id="ARBA00023277"/>
    </source>
</evidence>
<dbReference type="GeneID" id="24816077"/>
<dbReference type="KEGG" id="nbv:T478_0178"/>
<dbReference type="RefSeq" id="WP_048104451.1">
    <property type="nucleotide sequence ID" value="NZ_CP007026.1"/>
</dbReference>
<reference evidence="9 11" key="3">
    <citation type="submission" date="2018-04" db="EMBL/GenBank/DDBJ databases">
        <title>Transcriptomics of ammonia oxidizing archaea.</title>
        <authorList>
            <person name="Carini P."/>
        </authorList>
    </citation>
    <scope>NUCLEOTIDE SEQUENCE [LARGE SCALE GENOMIC DNA]</scope>
    <source>
        <strain evidence="9 11">U25</strain>
    </source>
</reference>
<keyword evidence="11" id="KW-1185">Reference proteome</keyword>
<reference evidence="9" key="2">
    <citation type="submission" date="2016-05" db="EMBL/GenBank/DDBJ databases">
        <authorList>
            <person name="Lavstsen T."/>
            <person name="Jespersen J.S."/>
        </authorList>
    </citation>
    <scope>NUCLEOTIDE SEQUENCE [LARGE SCALE GENOMIC DNA]</scope>
    <source>
        <strain evidence="9">U25</strain>
    </source>
</reference>